<organism evidence="4 5">
    <name type="scientific">Candidatus Desantisbacteria bacterium CG2_30_40_21</name>
    <dbReference type="NCBI Taxonomy" id="1817895"/>
    <lineage>
        <taxon>Bacteria</taxon>
        <taxon>Candidatus Desantisiibacteriota</taxon>
    </lineage>
</organism>
<comment type="caution">
    <text evidence="4">The sequence shown here is derived from an EMBL/GenBank/DDBJ whole genome shotgun (WGS) entry which is preliminary data.</text>
</comment>
<gene>
    <name evidence="4" type="ORF">AUJ95_01135</name>
</gene>
<keyword evidence="2" id="KW-0812">Transmembrane</keyword>
<protein>
    <recommendedName>
        <fullName evidence="3">Flagellar Assembly Protein A N-terminal region domain-containing protein</fullName>
    </recommendedName>
</protein>
<evidence type="ECO:0000259" key="3">
    <source>
        <dbReference type="Pfam" id="PF20250"/>
    </source>
</evidence>
<proteinExistence type="predicted"/>
<reference evidence="4 5" key="1">
    <citation type="journal article" date="2016" name="Environ. Microbiol.">
        <title>Genomic resolution of a cold subsurface aquifer community provides metabolic insights for novel microbes adapted to high CO concentrations.</title>
        <authorList>
            <person name="Probst A.J."/>
            <person name="Castelle C.J."/>
            <person name="Singh A."/>
            <person name="Brown C.T."/>
            <person name="Anantharaman K."/>
            <person name="Sharon I."/>
            <person name="Hug L.A."/>
            <person name="Burstein D."/>
            <person name="Emerson J.B."/>
            <person name="Thomas B.C."/>
            <person name="Banfield J.F."/>
        </authorList>
    </citation>
    <scope>NUCLEOTIDE SEQUENCE [LARGE SCALE GENOMIC DNA]</scope>
    <source>
        <strain evidence="4">CG2_30_40_21</strain>
    </source>
</reference>
<dbReference type="InterPro" id="IPR046866">
    <property type="entry name" value="FapA_N"/>
</dbReference>
<feature type="domain" description="Flagellar Assembly Protein A N-terminal region" evidence="3">
    <location>
        <begin position="83"/>
        <end position="248"/>
    </location>
</feature>
<dbReference type="Pfam" id="PF20250">
    <property type="entry name" value="FapA_N"/>
    <property type="match status" value="1"/>
</dbReference>
<dbReference type="AlphaFoldDB" id="A0A1J5E5Y3"/>
<evidence type="ECO:0000313" key="4">
    <source>
        <dbReference type="EMBL" id="OIP43003.1"/>
    </source>
</evidence>
<dbReference type="InterPro" id="IPR046865">
    <property type="entry name" value="FapA_b_solenoid"/>
</dbReference>
<accession>A0A1J5E5Y3</accession>
<feature type="compositionally biased region" description="Basic and acidic residues" evidence="1">
    <location>
        <begin position="560"/>
        <end position="571"/>
    </location>
</feature>
<sequence>MAKLYDIDAHFKLETDGHNLYLTVHSPVGEGKWVRLDDVLEEIKGVPNVSIDLNLVSQIVNDSTGIPIKVGKMQHGSQEGGVLVEITYDELRAYLTLPGNVPLDEIERTLRERGVVVNIDEHAIIDALRQQIYNTPILIAQASMPVPGEDSVIEFNFEKTKMIHLKEKEDGRIDFKELGIIDVVHSGEVLVVKTRPSDGIPGVTVTGKEIPARDGIDKNLPAGRNTDLSNNGLTLKAAIDGQVVWKNNRIHVEPALEVKGDVDYSVGNIDFPGSIIIHGNVIDEFIVKSTGNIEVHGCIEKAFVSADGNIVVDGGIIGKGDGNVRAKGTIWANFIEHGIVDAGEDVIVNESIRYSQVDAKKRVIVQGKTGAILGGRIRAGEEVNAKIIGTLTEAKTEIEVGALPLIREEIYRLKQELADDEERFHGIEQGIRFLLNLKQKTGDNFPEEKERLLVQHIEAKNMLKEKIYVMSMSLPALESDILQTRHGKVCVYRVVHPGTRITIRNATFVVKEEYQFVTFASHSSGKIETLPFEEPAGITMVKDVVVREKRPIATISLDSLPREETKKGKEKEKKKKNSLPPLPIEVEEVTKSPVIAKLKIRMIADPIAGILASKIKVGDWISCKIIDITEIKYIRDQIRMKRGGMIEGKVEEIFDMDTNHSKIIVNIGQGIQGETVVSNSSRIRSSRQTMPSLIVGILMGVLTFMFLSWVLWWVFNW</sequence>
<feature type="region of interest" description="Disordered" evidence="1">
    <location>
        <begin position="558"/>
        <end position="579"/>
    </location>
</feature>
<dbReference type="Pfam" id="PF03961">
    <property type="entry name" value="FapA"/>
    <property type="match status" value="1"/>
</dbReference>
<dbReference type="EMBL" id="MNYI01000029">
    <property type="protein sequence ID" value="OIP43003.1"/>
    <property type="molecule type" value="Genomic_DNA"/>
</dbReference>
<dbReference type="STRING" id="1817895.AUJ95_01135"/>
<evidence type="ECO:0000256" key="1">
    <source>
        <dbReference type="SAM" id="MobiDB-lite"/>
    </source>
</evidence>
<dbReference type="InterPro" id="IPR005646">
    <property type="entry name" value="FapA"/>
</dbReference>
<dbReference type="Proteomes" id="UP000183085">
    <property type="component" value="Unassembled WGS sequence"/>
</dbReference>
<keyword evidence="2" id="KW-0472">Membrane</keyword>
<keyword evidence="2" id="KW-1133">Transmembrane helix</keyword>
<evidence type="ECO:0000256" key="2">
    <source>
        <dbReference type="SAM" id="Phobius"/>
    </source>
</evidence>
<feature type="transmembrane region" description="Helical" evidence="2">
    <location>
        <begin position="692"/>
        <end position="715"/>
    </location>
</feature>
<evidence type="ECO:0000313" key="5">
    <source>
        <dbReference type="Proteomes" id="UP000183085"/>
    </source>
</evidence>
<name>A0A1J5E5Y3_9BACT</name>
<dbReference type="PANTHER" id="PTHR38032:SF1">
    <property type="entry name" value="RNA-BINDING PROTEIN KHPB N-TERMINAL DOMAIN-CONTAINING PROTEIN"/>
    <property type="match status" value="1"/>
</dbReference>
<dbReference type="PANTHER" id="PTHR38032">
    <property type="entry name" value="POLYMERASE-RELATED"/>
    <property type="match status" value="1"/>
</dbReference>